<dbReference type="InterPro" id="IPR044855">
    <property type="entry name" value="CoA-Trfase_III_dom3_sf"/>
</dbReference>
<gene>
    <name evidence="2" type="ORF">M3202_15730</name>
</gene>
<dbReference type="Proteomes" id="UP001139179">
    <property type="component" value="Unassembled WGS sequence"/>
</dbReference>
<evidence type="ECO:0000313" key="2">
    <source>
        <dbReference type="EMBL" id="MCM3715520.1"/>
    </source>
</evidence>
<dbReference type="InterPro" id="IPR003673">
    <property type="entry name" value="CoA-Trfase_fam_III"/>
</dbReference>
<proteinExistence type="predicted"/>
<dbReference type="InterPro" id="IPR023606">
    <property type="entry name" value="CoA-Trfase_III_dom_1_sf"/>
</dbReference>
<dbReference type="PANTHER" id="PTHR48207">
    <property type="entry name" value="SUCCINATE--HYDROXYMETHYLGLUTARATE COA-TRANSFERASE"/>
    <property type="match status" value="1"/>
</dbReference>
<dbReference type="Pfam" id="PF02515">
    <property type="entry name" value="CoA_transf_3"/>
    <property type="match status" value="1"/>
</dbReference>
<sequence>MTGLEQEKPLKGLTVLDFSQFLSGPSAGLRLADLGARVIKVEKKGTGDICRTLYISNTELEGESTLFHAINRNKESIELDLKNEEDAEIVKALIKKADIMIENFRPGVMERLGLDYQSVKAYHEKIIYGEITGYGNEGPWRDKPGQDLLVQSLSGLTWLNGNDGDPPLPFGLSIIDMIAGEQLTQGILAAMVRRAVSGKGAYVQVSLLEAIVDLQFELLTTYLQDDHQLPVRSKVNNAHPYIAAPYGIYETQDGYLALAMGSVTQLGELLQCEALKKYENPVTWSTHRDKIKQILVEHLKTKRTKEWLHALERADYWCAEVLNWHQLLEHEGFHALNMIQKVERQDHFQLLTTRCPIRIDGEIYQSSKPAPFLGENTAQIIAELT</sequence>
<organism evidence="2 3">
    <name type="scientific">Halalkalibacter oceani</name>
    <dbReference type="NCBI Taxonomy" id="1653776"/>
    <lineage>
        <taxon>Bacteria</taxon>
        <taxon>Bacillati</taxon>
        <taxon>Bacillota</taxon>
        <taxon>Bacilli</taxon>
        <taxon>Bacillales</taxon>
        <taxon>Bacillaceae</taxon>
        <taxon>Halalkalibacter</taxon>
    </lineage>
</organism>
<reference evidence="2" key="1">
    <citation type="submission" date="2022-05" db="EMBL/GenBank/DDBJ databases">
        <title>Comparative Genomics of Spacecraft Associated Microbes.</title>
        <authorList>
            <person name="Tran M.T."/>
            <person name="Wright A."/>
            <person name="Seuylemezian A."/>
            <person name="Eisen J."/>
            <person name="Coil D."/>
        </authorList>
    </citation>
    <scope>NUCLEOTIDE SEQUENCE</scope>
    <source>
        <strain evidence="2">214.1.1</strain>
    </source>
</reference>
<dbReference type="Gene3D" id="3.40.50.10540">
    <property type="entry name" value="Crotonobetainyl-coa:carnitine coa-transferase, domain 1"/>
    <property type="match status" value="1"/>
</dbReference>
<dbReference type="EMBL" id="JAMBOL010000016">
    <property type="protein sequence ID" value="MCM3715520.1"/>
    <property type="molecule type" value="Genomic_DNA"/>
</dbReference>
<dbReference type="GO" id="GO:0008410">
    <property type="term" value="F:CoA-transferase activity"/>
    <property type="evidence" value="ECO:0007669"/>
    <property type="project" value="TreeGrafter"/>
</dbReference>
<keyword evidence="3" id="KW-1185">Reference proteome</keyword>
<dbReference type="InterPro" id="IPR050483">
    <property type="entry name" value="CoA-transferase_III_domain"/>
</dbReference>
<accession>A0A9X2IPR2</accession>
<evidence type="ECO:0000256" key="1">
    <source>
        <dbReference type="ARBA" id="ARBA00022679"/>
    </source>
</evidence>
<dbReference type="RefSeq" id="WP_251224257.1">
    <property type="nucleotide sequence ID" value="NZ_JAMBOL010000016.1"/>
</dbReference>
<evidence type="ECO:0000313" key="3">
    <source>
        <dbReference type="Proteomes" id="UP001139179"/>
    </source>
</evidence>
<dbReference type="AlphaFoldDB" id="A0A9X2IPR2"/>
<dbReference type="PANTHER" id="PTHR48207:SF4">
    <property type="entry name" value="BLL6097 PROTEIN"/>
    <property type="match status" value="1"/>
</dbReference>
<protein>
    <submittedName>
        <fullName evidence="2">CoA transferase</fullName>
    </submittedName>
</protein>
<keyword evidence="1 2" id="KW-0808">Transferase</keyword>
<name>A0A9X2IPR2_9BACI</name>
<comment type="caution">
    <text evidence="2">The sequence shown here is derived from an EMBL/GenBank/DDBJ whole genome shotgun (WGS) entry which is preliminary data.</text>
</comment>
<dbReference type="SUPFAM" id="SSF89796">
    <property type="entry name" value="CoA-transferase family III (CaiB/BaiF)"/>
    <property type="match status" value="1"/>
</dbReference>
<dbReference type="Gene3D" id="3.30.1540.10">
    <property type="entry name" value="formyl-coa transferase, domain 3"/>
    <property type="match status" value="1"/>
</dbReference>